<dbReference type="GO" id="GO:0005604">
    <property type="term" value="C:basement membrane"/>
    <property type="evidence" value="ECO:0007669"/>
    <property type="project" value="TreeGrafter"/>
</dbReference>
<dbReference type="GO" id="GO:0007160">
    <property type="term" value="P:cell-matrix adhesion"/>
    <property type="evidence" value="ECO:0007669"/>
    <property type="project" value="TreeGrafter"/>
</dbReference>
<name>A0A668T4W1_OREAU</name>
<dbReference type="InterPro" id="IPR000716">
    <property type="entry name" value="Thyroglobulin_1"/>
</dbReference>
<dbReference type="PROSITE" id="PS00484">
    <property type="entry name" value="THYROGLOBULIN_1_1"/>
    <property type="match status" value="1"/>
</dbReference>
<evidence type="ECO:0000256" key="6">
    <source>
        <dbReference type="SAM" id="SignalP"/>
    </source>
</evidence>
<feature type="signal peptide" evidence="6">
    <location>
        <begin position="1"/>
        <end position="17"/>
    </location>
</feature>
<dbReference type="PANTHER" id="PTHR12352">
    <property type="entry name" value="SECRETED MODULAR CALCIUM-BINDING PROTEIN"/>
    <property type="match status" value="1"/>
</dbReference>
<dbReference type="InterPro" id="IPR036857">
    <property type="entry name" value="Thyroglobulin_1_sf"/>
</dbReference>
<feature type="chain" id="PRO_5025621410" description="Thyroglobulin type-1 domain-containing protein" evidence="6">
    <location>
        <begin position="18"/>
        <end position="96"/>
    </location>
</feature>
<evidence type="ECO:0000313" key="9">
    <source>
        <dbReference type="Proteomes" id="UP000472276"/>
    </source>
</evidence>
<dbReference type="Pfam" id="PF00086">
    <property type="entry name" value="Thyroglobulin_1"/>
    <property type="match status" value="1"/>
</dbReference>
<evidence type="ECO:0000256" key="3">
    <source>
        <dbReference type="ARBA" id="ARBA00022737"/>
    </source>
</evidence>
<keyword evidence="2" id="KW-0964">Secreted</keyword>
<sequence>MLAVSLTLCTVLAISQAAPINSTVSWDKGHCYYERMNCSNRIGSFCPMCDGDGNFLPRQCWGSTGYCWCVDIMSGKKIPNTTTPPGTPPVNCSEWL</sequence>
<comment type="caution">
    <text evidence="5">Lacks conserved residue(s) required for the propagation of feature annotation.</text>
</comment>
<dbReference type="GO" id="GO:0005615">
    <property type="term" value="C:extracellular space"/>
    <property type="evidence" value="ECO:0007669"/>
    <property type="project" value="TreeGrafter"/>
</dbReference>
<evidence type="ECO:0000259" key="7">
    <source>
        <dbReference type="PROSITE" id="PS51162"/>
    </source>
</evidence>
<dbReference type="SMART" id="SM00211">
    <property type="entry name" value="TY"/>
    <property type="match status" value="1"/>
</dbReference>
<evidence type="ECO:0000256" key="1">
    <source>
        <dbReference type="ARBA" id="ARBA00004613"/>
    </source>
</evidence>
<feature type="domain" description="Thyroglobulin type-1" evidence="7">
    <location>
        <begin position="28"/>
        <end position="92"/>
    </location>
</feature>
<dbReference type="CDD" id="cd00191">
    <property type="entry name" value="TY"/>
    <property type="match status" value="1"/>
</dbReference>
<dbReference type="PANTHER" id="PTHR12352:SF3">
    <property type="entry name" value="NIDOGEN-2"/>
    <property type="match status" value="1"/>
</dbReference>
<keyword evidence="4 5" id="KW-1015">Disulfide bond</keyword>
<dbReference type="Proteomes" id="UP000472276">
    <property type="component" value="Unassembled WGS sequence"/>
</dbReference>
<dbReference type="Ensembl" id="ENSOABT00000022542.2">
    <property type="protein sequence ID" value="ENSOABP00000021898.1"/>
    <property type="gene ID" value="ENSOABG00000010572.2"/>
</dbReference>
<reference evidence="8" key="2">
    <citation type="submission" date="2025-09" db="UniProtKB">
        <authorList>
            <consortium name="Ensembl"/>
        </authorList>
    </citation>
    <scope>IDENTIFICATION</scope>
</reference>
<feature type="disulfide bond" evidence="5">
    <location>
        <begin position="60"/>
        <end position="67"/>
    </location>
</feature>
<dbReference type="SUPFAM" id="SSF57610">
    <property type="entry name" value="Thyroglobulin type-1 domain"/>
    <property type="match status" value="1"/>
</dbReference>
<keyword evidence="6" id="KW-0732">Signal</keyword>
<dbReference type="AlphaFoldDB" id="A0A668T4W1"/>
<keyword evidence="9" id="KW-1185">Reference proteome</keyword>
<organism evidence="8 9">
    <name type="scientific">Oreochromis aureus</name>
    <name type="common">Israeli tilapia</name>
    <name type="synonym">Chromis aureus</name>
    <dbReference type="NCBI Taxonomy" id="47969"/>
    <lineage>
        <taxon>Eukaryota</taxon>
        <taxon>Metazoa</taxon>
        <taxon>Chordata</taxon>
        <taxon>Craniata</taxon>
        <taxon>Vertebrata</taxon>
        <taxon>Euteleostomi</taxon>
        <taxon>Actinopterygii</taxon>
        <taxon>Neopterygii</taxon>
        <taxon>Teleostei</taxon>
        <taxon>Neoteleostei</taxon>
        <taxon>Acanthomorphata</taxon>
        <taxon>Ovalentaria</taxon>
        <taxon>Cichlomorphae</taxon>
        <taxon>Cichliformes</taxon>
        <taxon>Cichlidae</taxon>
        <taxon>African cichlids</taxon>
        <taxon>Pseudocrenilabrinae</taxon>
        <taxon>Oreochromini</taxon>
        <taxon>Oreochromis</taxon>
    </lineage>
</organism>
<evidence type="ECO:0000313" key="8">
    <source>
        <dbReference type="Ensembl" id="ENSOABP00000021898.1"/>
    </source>
</evidence>
<keyword evidence="3" id="KW-0677">Repeat</keyword>
<dbReference type="OMA" id="PVNCSEW"/>
<comment type="subcellular location">
    <subcellularLocation>
        <location evidence="1">Secreted</location>
    </subcellularLocation>
</comment>
<dbReference type="Gene3D" id="4.10.800.10">
    <property type="entry name" value="Thyroglobulin type-1"/>
    <property type="match status" value="1"/>
</dbReference>
<evidence type="ECO:0000256" key="2">
    <source>
        <dbReference type="ARBA" id="ARBA00022525"/>
    </source>
</evidence>
<reference evidence="8" key="1">
    <citation type="submission" date="2025-08" db="UniProtKB">
        <authorList>
            <consortium name="Ensembl"/>
        </authorList>
    </citation>
    <scope>IDENTIFICATION</scope>
</reference>
<dbReference type="PROSITE" id="PS51162">
    <property type="entry name" value="THYROGLOBULIN_1_2"/>
    <property type="match status" value="1"/>
</dbReference>
<accession>A0A668T4W1</accession>
<proteinExistence type="predicted"/>
<evidence type="ECO:0000256" key="5">
    <source>
        <dbReference type="PROSITE-ProRule" id="PRU00500"/>
    </source>
</evidence>
<evidence type="ECO:0000256" key="4">
    <source>
        <dbReference type="ARBA" id="ARBA00023157"/>
    </source>
</evidence>
<dbReference type="InterPro" id="IPR051950">
    <property type="entry name" value="Dev_reg/Prot_inhib"/>
</dbReference>
<protein>
    <recommendedName>
        <fullName evidence="7">Thyroglobulin type-1 domain-containing protein</fullName>
    </recommendedName>
</protein>